<dbReference type="RefSeq" id="WP_191717327.1">
    <property type="nucleotide sequence ID" value="NZ_JACSQP010000001.1"/>
</dbReference>
<comment type="caution">
    <text evidence="1">The sequence shown here is derived from an EMBL/GenBank/DDBJ whole genome shotgun (WGS) entry which is preliminary data.</text>
</comment>
<gene>
    <name evidence="1" type="ORF">H9651_01490</name>
</gene>
<evidence type="ECO:0000313" key="2">
    <source>
        <dbReference type="Proteomes" id="UP000648352"/>
    </source>
</evidence>
<dbReference type="NCBIfam" id="TIGR03816">
    <property type="entry name" value="tadE_like_DECH"/>
    <property type="match status" value="1"/>
</dbReference>
<name>A0ABR8RYI6_9MICO</name>
<dbReference type="InterPro" id="IPR021202">
    <property type="entry name" value="Rv3654c-like"/>
</dbReference>
<reference evidence="1 2" key="1">
    <citation type="submission" date="2020-08" db="EMBL/GenBank/DDBJ databases">
        <title>A Genomic Blueprint of the Chicken Gut Microbiome.</title>
        <authorList>
            <person name="Gilroy R."/>
            <person name="Ravi A."/>
            <person name="Getino M."/>
            <person name="Pursley I."/>
            <person name="Horton D.L."/>
            <person name="Alikhan N.-F."/>
            <person name="Baker D."/>
            <person name="Gharbi K."/>
            <person name="Hall N."/>
            <person name="Watson M."/>
            <person name="Adriaenssens E.M."/>
            <person name="Foster-Nyarko E."/>
            <person name="Jarju S."/>
            <person name="Secka A."/>
            <person name="Antonio M."/>
            <person name="Oren A."/>
            <person name="Chaudhuri R."/>
            <person name="La Ragione R.M."/>
            <person name="Hildebrand F."/>
            <person name="Pallen M.J."/>
        </authorList>
    </citation>
    <scope>NUCLEOTIDE SEQUENCE [LARGE SCALE GENOMIC DNA]</scope>
    <source>
        <strain evidence="1 2">Sa4CUA7</strain>
    </source>
</reference>
<keyword evidence="2" id="KW-1185">Reference proteome</keyword>
<proteinExistence type="predicted"/>
<accession>A0ABR8RYI6</accession>
<organism evidence="1 2">
    <name type="scientific">Microbacterium pullorum</name>
    <dbReference type="NCBI Taxonomy" id="2762236"/>
    <lineage>
        <taxon>Bacteria</taxon>
        <taxon>Bacillati</taxon>
        <taxon>Actinomycetota</taxon>
        <taxon>Actinomycetes</taxon>
        <taxon>Micrococcales</taxon>
        <taxon>Microbacteriaceae</taxon>
        <taxon>Microbacterium</taxon>
    </lineage>
</organism>
<dbReference type="GO" id="GO:0004386">
    <property type="term" value="F:helicase activity"/>
    <property type="evidence" value="ECO:0007669"/>
    <property type="project" value="UniProtKB-KW"/>
</dbReference>
<keyword evidence="1" id="KW-0067">ATP-binding</keyword>
<evidence type="ECO:0000313" key="1">
    <source>
        <dbReference type="EMBL" id="MBD7956308.1"/>
    </source>
</evidence>
<dbReference type="EMBL" id="JACSQP010000001">
    <property type="protein sequence ID" value="MBD7956308.1"/>
    <property type="molecule type" value="Genomic_DNA"/>
</dbReference>
<keyword evidence="1" id="KW-0547">Nucleotide-binding</keyword>
<keyword evidence="1" id="KW-0378">Hydrolase</keyword>
<protein>
    <submittedName>
        <fullName evidence="1">Helicase</fullName>
    </submittedName>
</protein>
<dbReference type="Proteomes" id="UP000648352">
    <property type="component" value="Unassembled WGS sequence"/>
</dbReference>
<sequence length="107" mass="9888">MAGSVAAVGVLGASLALGLGLLNVGAASAWSQRLSGAADHAALAAADAASGAITGAPCERAARVADTAGAVVASCEVDGLVATVTLAARFGVVPATATARAGPPPAP</sequence>
<keyword evidence="1" id="KW-0347">Helicase</keyword>